<keyword evidence="1 3" id="KW-0456">Lyase</keyword>
<evidence type="ECO:0000256" key="2">
    <source>
        <dbReference type="ARBA" id="ARBA00023316"/>
    </source>
</evidence>
<sequence precursor="true">MAFQRTGILAAPKLFAFLAMTVTLPLAGPVHADTAAADLASVDTGADTGLADVTSALPSPEFVPIGEGIASYYGNEFAGSRTASGERFDPSALTAAHRTLPFGSRVQVTNEATGDSVIVTINDRGPFHGKRLIDLSEAAAKEIGLARAGHGRVQLALLSSND</sequence>
<gene>
    <name evidence="3" type="primary">rlpA</name>
    <name evidence="6" type="ORF">NZK81_09770</name>
</gene>
<evidence type="ECO:0000313" key="7">
    <source>
        <dbReference type="Proteomes" id="UP001165583"/>
    </source>
</evidence>
<dbReference type="InterPro" id="IPR012997">
    <property type="entry name" value="RplA"/>
</dbReference>
<dbReference type="Pfam" id="PF03330">
    <property type="entry name" value="DPBB_1"/>
    <property type="match status" value="1"/>
</dbReference>
<dbReference type="InterPro" id="IPR034718">
    <property type="entry name" value="RlpA"/>
</dbReference>
<keyword evidence="2 3" id="KW-0961">Cell wall biogenesis/degradation</keyword>
<dbReference type="HAMAP" id="MF_02071">
    <property type="entry name" value="RlpA"/>
    <property type="match status" value="1"/>
</dbReference>
<dbReference type="CDD" id="cd22268">
    <property type="entry name" value="DPBB_RlpA-like"/>
    <property type="match status" value="1"/>
</dbReference>
<evidence type="ECO:0000256" key="4">
    <source>
        <dbReference type="RuleBase" id="RU003495"/>
    </source>
</evidence>
<evidence type="ECO:0000256" key="1">
    <source>
        <dbReference type="ARBA" id="ARBA00023239"/>
    </source>
</evidence>
<dbReference type="Proteomes" id="UP001165583">
    <property type="component" value="Unassembled WGS sequence"/>
</dbReference>
<evidence type="ECO:0000259" key="5">
    <source>
        <dbReference type="Pfam" id="PF03330"/>
    </source>
</evidence>
<keyword evidence="3" id="KW-0732">Signal</keyword>
<name>A0ABT2I5L0_9SPHN</name>
<organism evidence="6 7">
    <name type="scientific">Novosphingobium mangrovi</name>
    <name type="common">ex Huang et al. 2023</name>
    <dbReference type="NCBI Taxonomy" id="2976432"/>
    <lineage>
        <taxon>Bacteria</taxon>
        <taxon>Pseudomonadati</taxon>
        <taxon>Pseudomonadota</taxon>
        <taxon>Alphaproteobacteria</taxon>
        <taxon>Sphingomonadales</taxon>
        <taxon>Sphingomonadaceae</taxon>
        <taxon>Novosphingobium</taxon>
    </lineage>
</organism>
<feature type="domain" description="RlpA-like protein double-psi beta-barrel" evidence="5">
    <location>
        <begin position="67"/>
        <end position="154"/>
    </location>
</feature>
<proteinExistence type="inferred from homology"/>
<accession>A0ABT2I5L0</accession>
<protein>
    <recommendedName>
        <fullName evidence="3">Endolytic peptidoglycan transglycosylase RlpA</fullName>
        <ecNumber evidence="3">4.2.2.-</ecNumber>
    </recommendedName>
</protein>
<dbReference type="PANTHER" id="PTHR34183">
    <property type="entry name" value="ENDOLYTIC PEPTIDOGLYCAN TRANSGLYCOSYLASE RLPA"/>
    <property type="match status" value="1"/>
</dbReference>
<feature type="chain" id="PRO_5044907363" description="Endolytic peptidoglycan transglycosylase RlpA" evidence="3">
    <location>
        <begin position="33"/>
        <end position="162"/>
    </location>
</feature>
<dbReference type="RefSeq" id="WP_260045936.1">
    <property type="nucleotide sequence ID" value="NZ_JANZXA010000005.1"/>
</dbReference>
<dbReference type="SUPFAM" id="SSF50685">
    <property type="entry name" value="Barwin-like endoglucanases"/>
    <property type="match status" value="1"/>
</dbReference>
<dbReference type="PANTHER" id="PTHR34183:SF8">
    <property type="entry name" value="ENDOLYTIC PEPTIDOGLYCAN TRANSGLYCOSYLASE RLPA-RELATED"/>
    <property type="match status" value="1"/>
</dbReference>
<dbReference type="NCBIfam" id="TIGR00413">
    <property type="entry name" value="rlpA"/>
    <property type="match status" value="1"/>
</dbReference>
<comment type="caution">
    <text evidence="6">The sequence shown here is derived from an EMBL/GenBank/DDBJ whole genome shotgun (WGS) entry which is preliminary data.</text>
</comment>
<feature type="signal peptide" evidence="3">
    <location>
        <begin position="1"/>
        <end position="32"/>
    </location>
</feature>
<dbReference type="EMBL" id="JANZXA010000005">
    <property type="protein sequence ID" value="MCT2399837.1"/>
    <property type="molecule type" value="Genomic_DNA"/>
</dbReference>
<comment type="function">
    <text evidence="3">Lytic transglycosylase with a strong preference for naked glycan strands that lack stem peptides.</text>
</comment>
<dbReference type="InterPro" id="IPR036908">
    <property type="entry name" value="RlpA-like_sf"/>
</dbReference>
<comment type="similarity">
    <text evidence="3 4">Belongs to the RlpA family.</text>
</comment>
<keyword evidence="7" id="KW-1185">Reference proteome</keyword>
<dbReference type="InterPro" id="IPR009009">
    <property type="entry name" value="RlpA-like_DPBB"/>
</dbReference>
<dbReference type="EC" id="4.2.2.-" evidence="3"/>
<reference evidence="6" key="1">
    <citation type="submission" date="2022-09" db="EMBL/GenBank/DDBJ databases">
        <title>Novosphingobium sp. Nov., a polycyclic aromatic hydrocarbon-degrading bacterium isolated form mangrove sediments in HongKong.</title>
        <authorList>
            <person name="Hu Z."/>
        </authorList>
    </citation>
    <scope>NUCLEOTIDE SEQUENCE</scope>
    <source>
        <strain evidence="6">HK4-1</strain>
    </source>
</reference>
<dbReference type="Gene3D" id="2.40.40.10">
    <property type="entry name" value="RlpA-like domain"/>
    <property type="match status" value="1"/>
</dbReference>
<evidence type="ECO:0000313" key="6">
    <source>
        <dbReference type="EMBL" id="MCT2399837.1"/>
    </source>
</evidence>
<evidence type="ECO:0000256" key="3">
    <source>
        <dbReference type="HAMAP-Rule" id="MF_02071"/>
    </source>
</evidence>